<evidence type="ECO:0000313" key="4">
    <source>
        <dbReference type="Proteomes" id="UP000031572"/>
    </source>
</evidence>
<gene>
    <name evidence="3" type="ORF">TSA66_06250</name>
</gene>
<dbReference type="Pfam" id="PF13557">
    <property type="entry name" value="Phenol_MetA_deg"/>
    <property type="match status" value="1"/>
</dbReference>
<dbReference type="AlphaFoldDB" id="A0A0C1YJ49"/>
<accession>A0A0C1YJ49</accession>
<feature type="compositionally biased region" description="Polar residues" evidence="1">
    <location>
        <begin position="25"/>
        <end position="36"/>
    </location>
</feature>
<dbReference type="STRING" id="709839.TSA66_06250"/>
<feature type="signal peptide" evidence="2">
    <location>
        <begin position="1"/>
        <end position="20"/>
    </location>
</feature>
<dbReference type="EMBL" id="JWJG01000028">
    <property type="protein sequence ID" value="KIF80502.1"/>
    <property type="molecule type" value="Genomic_DNA"/>
</dbReference>
<feature type="chain" id="PRO_5002143121" description="Transporter" evidence="2">
    <location>
        <begin position="21"/>
        <end position="346"/>
    </location>
</feature>
<organism evidence="3 4">
    <name type="scientific">Noviherbaspirillum autotrophicum</name>
    <dbReference type="NCBI Taxonomy" id="709839"/>
    <lineage>
        <taxon>Bacteria</taxon>
        <taxon>Pseudomonadati</taxon>
        <taxon>Pseudomonadota</taxon>
        <taxon>Betaproteobacteria</taxon>
        <taxon>Burkholderiales</taxon>
        <taxon>Oxalobacteraceae</taxon>
        <taxon>Noviherbaspirillum</taxon>
    </lineage>
</organism>
<evidence type="ECO:0000313" key="3">
    <source>
        <dbReference type="EMBL" id="KIF80502.1"/>
    </source>
</evidence>
<reference evidence="3 4" key="1">
    <citation type="submission" date="2014-12" db="EMBL/GenBank/DDBJ databases">
        <title>Denitrispirillum autotrophicum gen. nov., sp. nov., Denitrifying, Facultatively Autotrophic Bacteria Isolated from Rice Paddy Soil.</title>
        <authorList>
            <person name="Ishii S."/>
            <person name="Ashida N."/>
            <person name="Ohno H."/>
            <person name="Otsuka S."/>
            <person name="Yokota A."/>
            <person name="Senoo K."/>
        </authorList>
    </citation>
    <scope>NUCLEOTIDE SEQUENCE [LARGE SCALE GENOMIC DNA]</scope>
    <source>
        <strain evidence="3 4">TSA66</strain>
    </source>
</reference>
<protein>
    <recommendedName>
        <fullName evidence="5">Transporter</fullName>
    </recommendedName>
</protein>
<evidence type="ECO:0000256" key="2">
    <source>
        <dbReference type="SAM" id="SignalP"/>
    </source>
</evidence>
<keyword evidence="2" id="KW-0732">Signal</keyword>
<feature type="region of interest" description="Disordered" evidence="1">
    <location>
        <begin position="25"/>
        <end position="53"/>
    </location>
</feature>
<evidence type="ECO:0000256" key="1">
    <source>
        <dbReference type="SAM" id="MobiDB-lite"/>
    </source>
</evidence>
<dbReference type="RefSeq" id="WP_040039405.1">
    <property type="nucleotide sequence ID" value="NZ_JWJG01000028.1"/>
</dbReference>
<sequence length="346" mass="36450">MKKYPLLGFIVAALALPAYAQQAGSASTGGTANQGEPGTAAAREALKKQEGDTDQTTLLKQTLTAVDKQYSLLKRGKLAATYDLGYTYIGQDKINANFSRDTGTLTLFNIENDSSHTITNTLTVDYGVRDNLTASLSLPIMSKYSENPSFSGLSHSLGDIGVNARFQPFEVQRGKPQVTLTGGVRLPTGRSPFKVDANQGVATGSGYTSFTGGVSLNHVIDPVALFGNVSYTYNLPAKHLSQIRSDGSVLKKVAPGNSFGFGLGFAYALSYDITTSFSISESISSSTKLTYADGTTSKTKIQTGGVMSFGLGVRLSPKTTVNLTAGIGLTADSPNFTLGLSLPLEF</sequence>
<dbReference type="OrthoDB" id="5297564at2"/>
<dbReference type="InterPro" id="IPR025737">
    <property type="entry name" value="FApF"/>
</dbReference>
<name>A0A0C1YJ49_9BURK</name>
<proteinExistence type="predicted"/>
<dbReference type="Proteomes" id="UP000031572">
    <property type="component" value="Unassembled WGS sequence"/>
</dbReference>
<evidence type="ECO:0008006" key="5">
    <source>
        <dbReference type="Google" id="ProtNLM"/>
    </source>
</evidence>
<comment type="caution">
    <text evidence="3">The sequence shown here is derived from an EMBL/GenBank/DDBJ whole genome shotgun (WGS) entry which is preliminary data.</text>
</comment>
<keyword evidence="4" id="KW-1185">Reference proteome</keyword>